<dbReference type="SMART" id="SM00342">
    <property type="entry name" value="HTH_ARAC"/>
    <property type="match status" value="1"/>
</dbReference>
<dbReference type="GO" id="GO:0003700">
    <property type="term" value="F:DNA-binding transcription factor activity"/>
    <property type="evidence" value="ECO:0007669"/>
    <property type="project" value="InterPro"/>
</dbReference>
<dbReference type="PROSITE" id="PS01124">
    <property type="entry name" value="HTH_ARAC_FAMILY_2"/>
    <property type="match status" value="1"/>
</dbReference>
<keyword evidence="1" id="KW-0805">Transcription regulation</keyword>
<dbReference type="SUPFAM" id="SSF46689">
    <property type="entry name" value="Homeodomain-like"/>
    <property type="match status" value="2"/>
</dbReference>
<feature type="domain" description="HTH araC/xylS-type" evidence="4">
    <location>
        <begin position="184"/>
        <end position="281"/>
    </location>
</feature>
<dbReference type="Pfam" id="PF12833">
    <property type="entry name" value="HTH_18"/>
    <property type="match status" value="1"/>
</dbReference>
<dbReference type="InterPro" id="IPR009057">
    <property type="entry name" value="Homeodomain-like_sf"/>
</dbReference>
<evidence type="ECO:0000256" key="3">
    <source>
        <dbReference type="ARBA" id="ARBA00023163"/>
    </source>
</evidence>
<evidence type="ECO:0000313" key="6">
    <source>
        <dbReference type="Proteomes" id="UP000494329"/>
    </source>
</evidence>
<keyword evidence="2" id="KW-0238">DNA-binding</keyword>
<evidence type="ECO:0000256" key="2">
    <source>
        <dbReference type="ARBA" id="ARBA00023125"/>
    </source>
</evidence>
<reference evidence="5 6" key="1">
    <citation type="submission" date="2020-04" db="EMBL/GenBank/DDBJ databases">
        <authorList>
            <person name="De Canck E."/>
        </authorList>
    </citation>
    <scope>NUCLEOTIDE SEQUENCE [LARGE SCALE GENOMIC DNA]</scope>
    <source>
        <strain evidence="5 6">LMG 29739</strain>
    </source>
</reference>
<evidence type="ECO:0000313" key="5">
    <source>
        <dbReference type="EMBL" id="CAB3763150.1"/>
    </source>
</evidence>
<dbReference type="AlphaFoldDB" id="A0A6J5E9F1"/>
<dbReference type="InterPro" id="IPR050204">
    <property type="entry name" value="AraC_XylS_family_regulators"/>
</dbReference>
<dbReference type="InterPro" id="IPR014710">
    <property type="entry name" value="RmlC-like_jellyroll"/>
</dbReference>
<dbReference type="PANTHER" id="PTHR46796">
    <property type="entry name" value="HTH-TYPE TRANSCRIPTIONAL ACTIVATOR RHAS-RELATED"/>
    <property type="match status" value="1"/>
</dbReference>
<dbReference type="InterPro" id="IPR003313">
    <property type="entry name" value="AraC-bd"/>
</dbReference>
<dbReference type="PANTHER" id="PTHR46796:SF2">
    <property type="entry name" value="TRANSCRIPTIONAL REGULATORY PROTEIN"/>
    <property type="match status" value="1"/>
</dbReference>
<dbReference type="EMBL" id="CADIKF010000033">
    <property type="protein sequence ID" value="CAB3763150.1"/>
    <property type="molecule type" value="Genomic_DNA"/>
</dbReference>
<dbReference type="InterPro" id="IPR018060">
    <property type="entry name" value="HTH_AraC"/>
</dbReference>
<organism evidence="5 6">
    <name type="scientific">Paraburkholderia solisilvae</name>
    <dbReference type="NCBI Taxonomy" id="624376"/>
    <lineage>
        <taxon>Bacteria</taxon>
        <taxon>Pseudomonadati</taxon>
        <taxon>Pseudomonadota</taxon>
        <taxon>Betaproteobacteria</taxon>
        <taxon>Burkholderiales</taxon>
        <taxon>Burkholderiaceae</taxon>
        <taxon>Paraburkholderia</taxon>
    </lineage>
</organism>
<proteinExistence type="predicted"/>
<dbReference type="InterPro" id="IPR037923">
    <property type="entry name" value="HTH-like"/>
</dbReference>
<name>A0A6J5E9F1_9BURK</name>
<dbReference type="Proteomes" id="UP000494329">
    <property type="component" value="Unassembled WGS sequence"/>
</dbReference>
<dbReference type="Gene3D" id="1.10.10.60">
    <property type="entry name" value="Homeodomain-like"/>
    <property type="match status" value="1"/>
</dbReference>
<dbReference type="Pfam" id="PF02311">
    <property type="entry name" value="AraC_binding"/>
    <property type="match status" value="1"/>
</dbReference>
<keyword evidence="6" id="KW-1185">Reference proteome</keyword>
<dbReference type="GO" id="GO:0043565">
    <property type="term" value="F:sequence-specific DNA binding"/>
    <property type="evidence" value="ECO:0007669"/>
    <property type="project" value="InterPro"/>
</dbReference>
<dbReference type="Gene3D" id="2.60.120.10">
    <property type="entry name" value="Jelly Rolls"/>
    <property type="match status" value="1"/>
</dbReference>
<evidence type="ECO:0000259" key="4">
    <source>
        <dbReference type="PROSITE" id="PS01124"/>
    </source>
</evidence>
<keyword evidence="3" id="KW-0804">Transcription</keyword>
<gene>
    <name evidence="5" type="primary">rhaR_12</name>
    <name evidence="5" type="ORF">LMG29739_04044</name>
</gene>
<sequence length="282" mass="32330">MKENAAPSTLPDAMVPRFWRDDTLPFVEARAVHDGRNVCYAKHTHDVFSIGVVTEGRCTYINERLRERIGVGSVVVINPGDVHACNPLDREAWSYRMLYVDVPWLAELQRQLGVTRDAQFRVFSTALSTRRELYGGFNLLHALLTSHTVDPLRKHCALLTFFGEVQRWLNPAPQPCSEHNHKLARAAEYIRENCTHALKLDEICAAAELSASYLIRAFKRCYGMTPHTYLIDRRVDYCRVQLRRGRTIAEVAIEAGFSDQAHLQRVFRQFMAATPGQYRRRA</sequence>
<protein>
    <submittedName>
        <fullName evidence="5">HTH-type transcriptional activator RhaR</fullName>
    </submittedName>
</protein>
<dbReference type="RefSeq" id="WP_175112890.1">
    <property type="nucleotide sequence ID" value="NZ_CADIKF010000033.1"/>
</dbReference>
<accession>A0A6J5E9F1</accession>
<evidence type="ECO:0000256" key="1">
    <source>
        <dbReference type="ARBA" id="ARBA00023015"/>
    </source>
</evidence>
<dbReference type="SUPFAM" id="SSF51215">
    <property type="entry name" value="Regulatory protein AraC"/>
    <property type="match status" value="1"/>
</dbReference>